<dbReference type="Gene3D" id="3.50.50.60">
    <property type="entry name" value="FAD/NAD(P)-binding domain"/>
    <property type="match status" value="1"/>
</dbReference>
<dbReference type="SUPFAM" id="SSF54373">
    <property type="entry name" value="FAD-linked reductases, C-terminal domain"/>
    <property type="match status" value="1"/>
</dbReference>
<dbReference type="InterPro" id="IPR007867">
    <property type="entry name" value="GMC_OxRtase_C"/>
</dbReference>
<evidence type="ECO:0000256" key="5">
    <source>
        <dbReference type="PIRSR" id="PIRSR000137-2"/>
    </source>
</evidence>
<dbReference type="Pfam" id="PF00732">
    <property type="entry name" value="GMC_oxred_N"/>
    <property type="match status" value="1"/>
</dbReference>
<evidence type="ECO:0000256" key="1">
    <source>
        <dbReference type="ARBA" id="ARBA00001974"/>
    </source>
</evidence>
<reference evidence="7" key="2">
    <citation type="submission" date="2020-12" db="EMBL/GenBank/DDBJ databases">
        <authorList>
            <person name="Kanost M."/>
        </authorList>
    </citation>
    <scope>NUCLEOTIDE SEQUENCE</scope>
</reference>
<evidence type="ECO:0000256" key="3">
    <source>
        <dbReference type="ARBA" id="ARBA00022630"/>
    </source>
</evidence>
<dbReference type="InterPro" id="IPR000172">
    <property type="entry name" value="GMC_OxRdtase_N"/>
</dbReference>
<dbReference type="Proteomes" id="UP000791440">
    <property type="component" value="Unassembled WGS sequence"/>
</dbReference>
<comment type="cofactor">
    <cofactor evidence="1 5">
        <name>FAD</name>
        <dbReference type="ChEBI" id="CHEBI:57692"/>
    </cofactor>
</comment>
<dbReference type="PANTHER" id="PTHR11552">
    <property type="entry name" value="GLUCOSE-METHANOL-CHOLINE GMC OXIDOREDUCTASE"/>
    <property type="match status" value="1"/>
</dbReference>
<gene>
    <name evidence="7" type="ORF">O3G_MSEX011950</name>
</gene>
<accession>A0A921ZLV3</accession>
<dbReference type="Pfam" id="PF05199">
    <property type="entry name" value="GMC_oxred_C"/>
    <property type="match status" value="1"/>
</dbReference>
<dbReference type="PROSITE" id="PS00624">
    <property type="entry name" value="GMC_OXRED_2"/>
    <property type="match status" value="1"/>
</dbReference>
<keyword evidence="4 5" id="KW-0274">FAD</keyword>
<evidence type="ECO:0000313" key="7">
    <source>
        <dbReference type="EMBL" id="KAG6460378.1"/>
    </source>
</evidence>
<dbReference type="Gene3D" id="3.30.560.10">
    <property type="entry name" value="Glucose Oxidase, domain 3"/>
    <property type="match status" value="1"/>
</dbReference>
<comment type="similarity">
    <text evidence="2">Belongs to the GMC oxidoreductase family.</text>
</comment>
<name>A0A921ZLV3_MANSE</name>
<organism evidence="7 8">
    <name type="scientific">Manduca sexta</name>
    <name type="common">Tobacco hawkmoth</name>
    <name type="synonym">Tobacco hornworm</name>
    <dbReference type="NCBI Taxonomy" id="7130"/>
    <lineage>
        <taxon>Eukaryota</taxon>
        <taxon>Metazoa</taxon>
        <taxon>Ecdysozoa</taxon>
        <taxon>Arthropoda</taxon>
        <taxon>Hexapoda</taxon>
        <taxon>Insecta</taxon>
        <taxon>Pterygota</taxon>
        <taxon>Neoptera</taxon>
        <taxon>Endopterygota</taxon>
        <taxon>Lepidoptera</taxon>
        <taxon>Glossata</taxon>
        <taxon>Ditrysia</taxon>
        <taxon>Bombycoidea</taxon>
        <taxon>Sphingidae</taxon>
        <taxon>Sphinginae</taxon>
        <taxon>Sphingini</taxon>
        <taxon>Manduca</taxon>
    </lineage>
</organism>
<evidence type="ECO:0000256" key="4">
    <source>
        <dbReference type="ARBA" id="ARBA00022827"/>
    </source>
</evidence>
<dbReference type="InterPro" id="IPR036188">
    <property type="entry name" value="FAD/NAD-bd_sf"/>
</dbReference>
<keyword evidence="3" id="KW-0285">Flavoprotein</keyword>
<dbReference type="GO" id="GO:0016614">
    <property type="term" value="F:oxidoreductase activity, acting on CH-OH group of donors"/>
    <property type="evidence" value="ECO:0007669"/>
    <property type="project" value="InterPro"/>
</dbReference>
<protein>
    <recommendedName>
        <fullName evidence="6">Glucose-methanol-choline oxidoreductase N-terminal domain-containing protein</fullName>
    </recommendedName>
</protein>
<dbReference type="SUPFAM" id="SSF51905">
    <property type="entry name" value="FAD/NAD(P)-binding domain"/>
    <property type="match status" value="1"/>
</dbReference>
<sequence>MALNALALASVGASIALFRIVQLILGIYSNIYVDNSELYPPQANITDIDSFDFIIVGAGSAGCVLANRLTEVSDWSVLLIEAGDYPAAISNQPAFPFLVSNSYVDWKRYSVDDGYSSQAQKNKKIRMNSGKMVGGSSGANFMFYVRGNKADFDKWVAEGNEGWDWETVSYYYKKSEGMRDEAILNSSSSYLHNTDGYLGVTRLNWPEETKPYFDAFRENGREILLDTNGSPQNGYSQPQMTIDKGIRQSTAVAFIRPIKDRKNLNILTNTMARKVILDENNKAIGIEIKLADGTIKNVMAHKEIILSAGSFISPQLLMLSGVGPSDHLKEMDIEVKVESPQVGKNSQDHPIVLVTLTGKENPTSVTKNLQVFDHLESFAGPVLMGHQALNKQQTYPDYQAISFPLPAAGLLSIVMCSHMFDLEDHICAALIEATLYKEHLTSCISLQHPHSRGQIKLQSNDPEDPPLIYTGYFTDERDLETFASSVEDYLTILNTTVFREMNSEVVNMDVRQCNHLEFGSHDYWKCFVLNTAGTEWHTSGTCRMGREGFGVVNERLQVYGVQNLRVADASIIPHITSCNINAPTIMIGEKAADMIKEDHNVAVYHAN</sequence>
<evidence type="ECO:0000256" key="2">
    <source>
        <dbReference type="ARBA" id="ARBA00010790"/>
    </source>
</evidence>
<evidence type="ECO:0000313" key="8">
    <source>
        <dbReference type="Proteomes" id="UP000791440"/>
    </source>
</evidence>
<dbReference type="EMBL" id="JH668668">
    <property type="protein sequence ID" value="KAG6460378.1"/>
    <property type="molecule type" value="Genomic_DNA"/>
</dbReference>
<dbReference type="PANTHER" id="PTHR11552:SF147">
    <property type="entry name" value="CHOLINE DEHYDROGENASE, MITOCHONDRIAL"/>
    <property type="match status" value="1"/>
</dbReference>
<feature type="domain" description="Glucose-methanol-choline oxidoreductase N-terminal" evidence="6">
    <location>
        <begin position="309"/>
        <end position="323"/>
    </location>
</feature>
<dbReference type="PIRSF" id="PIRSF000137">
    <property type="entry name" value="Alcohol_oxidase"/>
    <property type="match status" value="1"/>
</dbReference>
<dbReference type="AlphaFoldDB" id="A0A921ZLV3"/>
<dbReference type="InterPro" id="IPR012132">
    <property type="entry name" value="GMC_OxRdtase"/>
</dbReference>
<proteinExistence type="inferred from homology"/>
<dbReference type="GO" id="GO:0050660">
    <property type="term" value="F:flavin adenine dinucleotide binding"/>
    <property type="evidence" value="ECO:0007669"/>
    <property type="project" value="InterPro"/>
</dbReference>
<dbReference type="OrthoDB" id="269227at2759"/>
<reference evidence="7" key="1">
    <citation type="journal article" date="2016" name="Insect Biochem. Mol. Biol.">
        <title>Multifaceted biological insights from a draft genome sequence of the tobacco hornworm moth, Manduca sexta.</title>
        <authorList>
            <person name="Kanost M.R."/>
            <person name="Arrese E.L."/>
            <person name="Cao X."/>
            <person name="Chen Y.R."/>
            <person name="Chellapilla S."/>
            <person name="Goldsmith M.R."/>
            <person name="Grosse-Wilde E."/>
            <person name="Heckel D.G."/>
            <person name="Herndon N."/>
            <person name="Jiang H."/>
            <person name="Papanicolaou A."/>
            <person name="Qu J."/>
            <person name="Soulages J.L."/>
            <person name="Vogel H."/>
            <person name="Walters J."/>
            <person name="Waterhouse R.M."/>
            <person name="Ahn S.J."/>
            <person name="Almeida F.C."/>
            <person name="An C."/>
            <person name="Aqrawi P."/>
            <person name="Bretschneider A."/>
            <person name="Bryant W.B."/>
            <person name="Bucks S."/>
            <person name="Chao H."/>
            <person name="Chevignon G."/>
            <person name="Christen J.M."/>
            <person name="Clarke D.F."/>
            <person name="Dittmer N.T."/>
            <person name="Ferguson L.C.F."/>
            <person name="Garavelou S."/>
            <person name="Gordon K.H.J."/>
            <person name="Gunaratna R.T."/>
            <person name="Han Y."/>
            <person name="Hauser F."/>
            <person name="He Y."/>
            <person name="Heidel-Fischer H."/>
            <person name="Hirsh A."/>
            <person name="Hu Y."/>
            <person name="Jiang H."/>
            <person name="Kalra D."/>
            <person name="Klinner C."/>
            <person name="Konig C."/>
            <person name="Kovar C."/>
            <person name="Kroll A.R."/>
            <person name="Kuwar S.S."/>
            <person name="Lee S.L."/>
            <person name="Lehman R."/>
            <person name="Li K."/>
            <person name="Li Z."/>
            <person name="Liang H."/>
            <person name="Lovelace S."/>
            <person name="Lu Z."/>
            <person name="Mansfield J.H."/>
            <person name="McCulloch K.J."/>
            <person name="Mathew T."/>
            <person name="Morton B."/>
            <person name="Muzny D.M."/>
            <person name="Neunemann D."/>
            <person name="Ongeri F."/>
            <person name="Pauchet Y."/>
            <person name="Pu L.L."/>
            <person name="Pyrousis I."/>
            <person name="Rao X.J."/>
            <person name="Redding A."/>
            <person name="Roesel C."/>
            <person name="Sanchez-Gracia A."/>
            <person name="Schaack S."/>
            <person name="Shukla A."/>
            <person name="Tetreau G."/>
            <person name="Wang Y."/>
            <person name="Xiong G.H."/>
            <person name="Traut W."/>
            <person name="Walsh T.K."/>
            <person name="Worley K.C."/>
            <person name="Wu D."/>
            <person name="Wu W."/>
            <person name="Wu Y.Q."/>
            <person name="Zhang X."/>
            <person name="Zou Z."/>
            <person name="Zucker H."/>
            <person name="Briscoe A.D."/>
            <person name="Burmester T."/>
            <person name="Clem R.J."/>
            <person name="Feyereisen R."/>
            <person name="Grimmelikhuijzen C.J.P."/>
            <person name="Hamodrakas S.J."/>
            <person name="Hansson B.S."/>
            <person name="Huguet E."/>
            <person name="Jermiin L.S."/>
            <person name="Lan Q."/>
            <person name="Lehman H.K."/>
            <person name="Lorenzen M."/>
            <person name="Merzendorfer H."/>
            <person name="Michalopoulos I."/>
            <person name="Morton D.B."/>
            <person name="Muthukrishnan S."/>
            <person name="Oakeshott J.G."/>
            <person name="Palmer W."/>
            <person name="Park Y."/>
            <person name="Passarelli A.L."/>
            <person name="Rozas J."/>
            <person name="Schwartz L.M."/>
            <person name="Smith W."/>
            <person name="Southgate A."/>
            <person name="Vilcinskas A."/>
            <person name="Vogt R."/>
            <person name="Wang P."/>
            <person name="Werren J."/>
            <person name="Yu X.Q."/>
            <person name="Zhou J.J."/>
            <person name="Brown S.J."/>
            <person name="Scherer S.E."/>
            <person name="Richards S."/>
            <person name="Blissard G.W."/>
        </authorList>
    </citation>
    <scope>NUCLEOTIDE SEQUENCE</scope>
</reference>
<feature type="binding site" evidence="5">
    <location>
        <begin position="536"/>
        <end position="537"/>
    </location>
    <ligand>
        <name>FAD</name>
        <dbReference type="ChEBI" id="CHEBI:57692"/>
    </ligand>
</feature>
<comment type="caution">
    <text evidence="7">The sequence shown here is derived from an EMBL/GenBank/DDBJ whole genome shotgun (WGS) entry which is preliminary data.</text>
</comment>
<evidence type="ECO:0000259" key="6">
    <source>
        <dbReference type="PROSITE" id="PS00624"/>
    </source>
</evidence>
<keyword evidence="8" id="KW-1185">Reference proteome</keyword>